<keyword evidence="2 4" id="KW-0807">Transducer</keyword>
<dbReference type="GO" id="GO:0007165">
    <property type="term" value="P:signal transduction"/>
    <property type="evidence" value="ECO:0007669"/>
    <property type="project" value="UniProtKB-KW"/>
</dbReference>
<keyword evidence="6" id="KW-1133">Transmembrane helix</keyword>
<dbReference type="InterPro" id="IPR003660">
    <property type="entry name" value="HAMP_dom"/>
</dbReference>
<comment type="subcellular location">
    <subcellularLocation>
        <location evidence="1">Membrane</location>
    </subcellularLocation>
</comment>
<sequence length="402" mass="44810">MFHDLYHFIEKTFFFTLSRKIIGNLTFLYLFQVLALWLAFSDSSWAKSSVLHIALGVMSVLVFLFTLFYMNYLIVRPVRAMVKNLDEINHRQGDLSGHLPAFTHDEFRQLSDGYNAFVDNLSKLLKGIGSQAAGASSKNQQVLLKVNNASANARRQDKISDEIFASSKQVNDEIQAIVTRTDEVAEATRDNLGAAQSSMTKLVQLSQDVGDIDSLLKEFDSTVGGMKENAENIRNILKMVQEFSDQTNLLALNAAIEAARAGEAGRGFAVVADEVRTLSVKVNEATGQISTFITQMEGLVKNTQQESSKLTEVANKAQNDISHTNDQFGQMVEQLEQNTERLAAIGESVHALRRTYDAAHESVANISTLGAEIRYDMQQVEEEIQELKVETEATQKQLQRFV</sequence>
<keyword evidence="6" id="KW-0472">Membrane</keyword>
<protein>
    <recommendedName>
        <fullName evidence="11">Methyl-accepting chemotaxis protein</fullName>
    </recommendedName>
</protein>
<dbReference type="GO" id="GO:0006935">
    <property type="term" value="P:chemotaxis"/>
    <property type="evidence" value="ECO:0007669"/>
    <property type="project" value="UniProtKB-ARBA"/>
</dbReference>
<dbReference type="PROSITE" id="PS50885">
    <property type="entry name" value="HAMP"/>
    <property type="match status" value="1"/>
</dbReference>
<dbReference type="Proteomes" id="UP000606935">
    <property type="component" value="Unassembled WGS sequence"/>
</dbReference>
<evidence type="ECO:0008006" key="11">
    <source>
        <dbReference type="Google" id="ProtNLM"/>
    </source>
</evidence>
<dbReference type="SMART" id="SM00304">
    <property type="entry name" value="HAMP"/>
    <property type="match status" value="2"/>
</dbReference>
<name>A0A918DJ51_9ALTE</name>
<dbReference type="CDD" id="cd06225">
    <property type="entry name" value="HAMP"/>
    <property type="match status" value="1"/>
</dbReference>
<evidence type="ECO:0000313" key="10">
    <source>
        <dbReference type="Proteomes" id="UP000606935"/>
    </source>
</evidence>
<reference evidence="9" key="2">
    <citation type="submission" date="2020-09" db="EMBL/GenBank/DDBJ databases">
        <authorList>
            <person name="Sun Q."/>
            <person name="Zhou Y."/>
        </authorList>
    </citation>
    <scope>NUCLEOTIDE SEQUENCE</scope>
    <source>
        <strain evidence="9">CGMCC 1.7086</strain>
    </source>
</reference>
<dbReference type="Pfam" id="PF00015">
    <property type="entry name" value="MCPsignal"/>
    <property type="match status" value="1"/>
</dbReference>
<feature type="transmembrane region" description="Helical" evidence="6">
    <location>
        <begin position="52"/>
        <end position="75"/>
    </location>
</feature>
<reference evidence="9" key="1">
    <citation type="journal article" date="2014" name="Int. J. Syst. Evol. Microbiol.">
        <title>Complete genome sequence of Corynebacterium casei LMG S-19264T (=DSM 44701T), isolated from a smear-ripened cheese.</title>
        <authorList>
            <consortium name="US DOE Joint Genome Institute (JGI-PGF)"/>
            <person name="Walter F."/>
            <person name="Albersmeier A."/>
            <person name="Kalinowski J."/>
            <person name="Ruckert C."/>
        </authorList>
    </citation>
    <scope>NUCLEOTIDE SEQUENCE</scope>
    <source>
        <strain evidence="9">CGMCC 1.7086</strain>
    </source>
</reference>
<proteinExistence type="inferred from homology"/>
<feature type="domain" description="Methyl-accepting transducer" evidence="7">
    <location>
        <begin position="131"/>
        <end position="367"/>
    </location>
</feature>
<feature type="transmembrane region" description="Helical" evidence="6">
    <location>
        <begin position="21"/>
        <end position="40"/>
    </location>
</feature>
<dbReference type="AlphaFoldDB" id="A0A918DJ51"/>
<dbReference type="Pfam" id="PF00672">
    <property type="entry name" value="HAMP"/>
    <property type="match status" value="1"/>
</dbReference>
<evidence type="ECO:0000313" key="9">
    <source>
        <dbReference type="EMBL" id="GGO67228.1"/>
    </source>
</evidence>
<evidence type="ECO:0000256" key="1">
    <source>
        <dbReference type="ARBA" id="ARBA00004370"/>
    </source>
</evidence>
<dbReference type="EMBL" id="BMLS01000002">
    <property type="protein sequence ID" value="GGO67228.1"/>
    <property type="molecule type" value="Genomic_DNA"/>
</dbReference>
<dbReference type="RefSeq" id="WP_188692120.1">
    <property type="nucleotide sequence ID" value="NZ_BMLS01000002.1"/>
</dbReference>
<gene>
    <name evidence="9" type="ORF">GCM10010982_13190</name>
</gene>
<keyword evidence="5" id="KW-0175">Coiled coil</keyword>
<evidence type="ECO:0000256" key="3">
    <source>
        <dbReference type="ARBA" id="ARBA00029447"/>
    </source>
</evidence>
<feature type="coiled-coil region" evidence="5">
    <location>
        <begin position="370"/>
        <end position="397"/>
    </location>
</feature>
<keyword evidence="10" id="KW-1185">Reference proteome</keyword>
<comment type="caution">
    <text evidence="9">The sequence shown here is derived from an EMBL/GenBank/DDBJ whole genome shotgun (WGS) entry which is preliminary data.</text>
</comment>
<dbReference type="Gene3D" id="1.10.287.950">
    <property type="entry name" value="Methyl-accepting chemotaxis protein"/>
    <property type="match status" value="1"/>
</dbReference>
<dbReference type="SMART" id="SM00283">
    <property type="entry name" value="MA"/>
    <property type="match status" value="1"/>
</dbReference>
<dbReference type="SUPFAM" id="SSF58104">
    <property type="entry name" value="Methyl-accepting chemotaxis protein (MCP) signaling domain"/>
    <property type="match status" value="1"/>
</dbReference>
<evidence type="ECO:0000256" key="4">
    <source>
        <dbReference type="PROSITE-ProRule" id="PRU00284"/>
    </source>
</evidence>
<dbReference type="InterPro" id="IPR004089">
    <property type="entry name" value="MCPsignal_dom"/>
</dbReference>
<feature type="domain" description="HAMP" evidence="8">
    <location>
        <begin position="72"/>
        <end position="126"/>
    </location>
</feature>
<dbReference type="PROSITE" id="PS50111">
    <property type="entry name" value="CHEMOTAXIS_TRANSDUC_2"/>
    <property type="match status" value="1"/>
</dbReference>
<dbReference type="GO" id="GO:0016020">
    <property type="term" value="C:membrane"/>
    <property type="evidence" value="ECO:0007669"/>
    <property type="project" value="UniProtKB-SubCell"/>
</dbReference>
<dbReference type="PANTHER" id="PTHR32089">
    <property type="entry name" value="METHYL-ACCEPTING CHEMOTAXIS PROTEIN MCPB"/>
    <property type="match status" value="1"/>
</dbReference>
<evidence type="ECO:0000256" key="5">
    <source>
        <dbReference type="SAM" id="Coils"/>
    </source>
</evidence>
<comment type="similarity">
    <text evidence="3">Belongs to the methyl-accepting chemotaxis (MCP) protein family.</text>
</comment>
<dbReference type="PANTHER" id="PTHR32089:SF112">
    <property type="entry name" value="LYSOZYME-LIKE PROTEIN-RELATED"/>
    <property type="match status" value="1"/>
</dbReference>
<organism evidence="9 10">
    <name type="scientific">Bowmanella pacifica</name>
    <dbReference type="NCBI Taxonomy" id="502051"/>
    <lineage>
        <taxon>Bacteria</taxon>
        <taxon>Pseudomonadati</taxon>
        <taxon>Pseudomonadota</taxon>
        <taxon>Gammaproteobacteria</taxon>
        <taxon>Alteromonadales</taxon>
        <taxon>Alteromonadaceae</taxon>
        <taxon>Bowmanella</taxon>
    </lineage>
</organism>
<evidence type="ECO:0000259" key="8">
    <source>
        <dbReference type="PROSITE" id="PS50885"/>
    </source>
</evidence>
<evidence type="ECO:0000256" key="2">
    <source>
        <dbReference type="ARBA" id="ARBA00023224"/>
    </source>
</evidence>
<evidence type="ECO:0000256" key="6">
    <source>
        <dbReference type="SAM" id="Phobius"/>
    </source>
</evidence>
<keyword evidence="6" id="KW-0812">Transmembrane</keyword>
<evidence type="ECO:0000259" key="7">
    <source>
        <dbReference type="PROSITE" id="PS50111"/>
    </source>
</evidence>
<accession>A0A918DJ51</accession>